<evidence type="ECO:0008006" key="5">
    <source>
        <dbReference type="Google" id="ProtNLM"/>
    </source>
</evidence>
<name>A0A239WGM7_9ACTN</name>
<dbReference type="KEGG" id="cgrn:4412665_00976"/>
<feature type="chain" id="PRO_5011313093" description="Secreted protein" evidence="2">
    <location>
        <begin position="29"/>
        <end position="192"/>
    </location>
</feature>
<evidence type="ECO:0000313" key="4">
    <source>
        <dbReference type="Proteomes" id="UP000215332"/>
    </source>
</evidence>
<evidence type="ECO:0000313" key="3">
    <source>
        <dbReference type="EMBL" id="SNV33582.1"/>
    </source>
</evidence>
<evidence type="ECO:0000256" key="1">
    <source>
        <dbReference type="SAM" id="MobiDB-lite"/>
    </source>
</evidence>
<feature type="compositionally biased region" description="Polar residues" evidence="1">
    <location>
        <begin position="35"/>
        <end position="50"/>
    </location>
</feature>
<evidence type="ECO:0000256" key="2">
    <source>
        <dbReference type="SAM" id="SignalP"/>
    </source>
</evidence>
<sequence>MKILSTALSTAVVGALATTAFIATPASAAHPRKTQPANPTTIGASCSTPGETGQTVKVVRTYFDGSAGTWTVSNYNDEPIPVTRSVTETKTRDWNVSVGVDFPLLDVIHISISASYSSSQSFQVGETIGPYNLAPGKTAVLQAGWLVSDFEGEHTVCGADHTWQGKGDHFTATLPKERHVAISTRDNDQLGA</sequence>
<dbReference type="Proteomes" id="UP000215332">
    <property type="component" value="Chromosome 1"/>
</dbReference>
<dbReference type="eggNOG" id="ENOG5033PRS">
    <property type="taxonomic scope" value="Bacteria"/>
</dbReference>
<dbReference type="AlphaFoldDB" id="A0A239WGM7"/>
<feature type="signal peptide" evidence="2">
    <location>
        <begin position="1"/>
        <end position="28"/>
    </location>
</feature>
<organism evidence="3 4">
    <name type="scientific">Cutibacterium granulosum</name>
    <dbReference type="NCBI Taxonomy" id="33011"/>
    <lineage>
        <taxon>Bacteria</taxon>
        <taxon>Bacillati</taxon>
        <taxon>Actinomycetota</taxon>
        <taxon>Actinomycetes</taxon>
        <taxon>Propionibacteriales</taxon>
        <taxon>Propionibacteriaceae</taxon>
        <taxon>Cutibacterium</taxon>
    </lineage>
</organism>
<gene>
    <name evidence="3" type="ORF">SAMEA4412665_00976</name>
</gene>
<proteinExistence type="predicted"/>
<accession>A0A239WGM7</accession>
<protein>
    <recommendedName>
        <fullName evidence="5">Secreted protein</fullName>
    </recommendedName>
</protein>
<feature type="region of interest" description="Disordered" evidence="1">
    <location>
        <begin position="27"/>
        <end position="50"/>
    </location>
</feature>
<dbReference type="EMBL" id="LT906441">
    <property type="protein sequence ID" value="SNV33582.1"/>
    <property type="molecule type" value="Genomic_DNA"/>
</dbReference>
<keyword evidence="2" id="KW-0732">Signal</keyword>
<reference evidence="3 4" key="1">
    <citation type="submission" date="2017-06" db="EMBL/GenBank/DDBJ databases">
        <authorList>
            <consortium name="Pathogen Informatics"/>
        </authorList>
    </citation>
    <scope>NUCLEOTIDE SEQUENCE [LARGE SCALE GENOMIC DNA]</scope>
    <source>
        <strain evidence="3 4">NCTC11865</strain>
    </source>
</reference>